<evidence type="ECO:0008006" key="4">
    <source>
        <dbReference type="Google" id="ProtNLM"/>
    </source>
</evidence>
<evidence type="ECO:0000313" key="2">
    <source>
        <dbReference type="EMBL" id="EZP73875.1"/>
    </source>
</evidence>
<organism evidence="2 3">
    <name type="scientific">Novosphingobium resinovorum</name>
    <dbReference type="NCBI Taxonomy" id="158500"/>
    <lineage>
        <taxon>Bacteria</taxon>
        <taxon>Pseudomonadati</taxon>
        <taxon>Pseudomonadota</taxon>
        <taxon>Alphaproteobacteria</taxon>
        <taxon>Sphingomonadales</taxon>
        <taxon>Sphingomonadaceae</taxon>
        <taxon>Novosphingobium</taxon>
    </lineage>
</organism>
<accession>A0A031JMD2</accession>
<sequence length="149" mass="15611">MQLMSSIRPYRASALLAIFAVAACHSASDGLPGDPADHRPWNGIAVTETVHFVGTEPFWGGQAASSRLTYTTPDNAEGETVPVTRFAGRGGVSFSGKLSGGAATLAVTPSVCSDGMSDTRYPFTITLQIGEETRQGCGWTDRSPRTGSN</sequence>
<feature type="chain" id="PRO_5001551976" description="Lipoprotein" evidence="1">
    <location>
        <begin position="28"/>
        <end position="149"/>
    </location>
</feature>
<evidence type="ECO:0000256" key="1">
    <source>
        <dbReference type="SAM" id="SignalP"/>
    </source>
</evidence>
<dbReference type="Proteomes" id="UP000024329">
    <property type="component" value="Unassembled WGS sequence"/>
</dbReference>
<proteinExistence type="predicted"/>
<dbReference type="STRING" id="158500.BES08_17430"/>
<keyword evidence="1" id="KW-0732">Signal</keyword>
<comment type="caution">
    <text evidence="2">The sequence shown here is derived from an EMBL/GenBank/DDBJ whole genome shotgun (WGS) entry which is preliminary data.</text>
</comment>
<dbReference type="AlphaFoldDB" id="A0A031JMD2"/>
<reference evidence="2 3" key="1">
    <citation type="submission" date="2014-03" db="EMBL/GenBank/DDBJ databases">
        <title>Whole genome sequence of Novosphingobium resinovorum KF1.</title>
        <authorList>
            <person name="Gan H.M."/>
            <person name="Gan H.Y."/>
            <person name="Chew T.H."/>
            <person name="Savka M.A."/>
        </authorList>
    </citation>
    <scope>NUCLEOTIDE SEQUENCE [LARGE SCALE GENOMIC DNA]</scope>
    <source>
        <strain evidence="2 3">KF1</strain>
    </source>
</reference>
<dbReference type="PATRIC" id="fig|158500.4.peg.4947"/>
<dbReference type="EMBL" id="JFYZ01000044">
    <property type="protein sequence ID" value="EZP73875.1"/>
    <property type="molecule type" value="Genomic_DNA"/>
</dbReference>
<dbReference type="eggNOG" id="COG3650">
    <property type="taxonomic scope" value="Bacteria"/>
</dbReference>
<name>A0A031JMD2_9SPHN</name>
<evidence type="ECO:0000313" key="3">
    <source>
        <dbReference type="Proteomes" id="UP000024329"/>
    </source>
</evidence>
<gene>
    <name evidence="2" type="ORF">BV97_04868</name>
</gene>
<feature type="signal peptide" evidence="1">
    <location>
        <begin position="1"/>
        <end position="27"/>
    </location>
</feature>
<protein>
    <recommendedName>
        <fullName evidence="4">Lipoprotein</fullName>
    </recommendedName>
</protein>